<proteinExistence type="predicted"/>
<protein>
    <submittedName>
        <fullName evidence="2">Uncharacterized protein</fullName>
    </submittedName>
</protein>
<organism evidence="2 3">
    <name type="scientific">Hibiscus sabdariffa</name>
    <name type="common">roselle</name>
    <dbReference type="NCBI Taxonomy" id="183260"/>
    <lineage>
        <taxon>Eukaryota</taxon>
        <taxon>Viridiplantae</taxon>
        <taxon>Streptophyta</taxon>
        <taxon>Embryophyta</taxon>
        <taxon>Tracheophyta</taxon>
        <taxon>Spermatophyta</taxon>
        <taxon>Magnoliopsida</taxon>
        <taxon>eudicotyledons</taxon>
        <taxon>Gunneridae</taxon>
        <taxon>Pentapetalae</taxon>
        <taxon>rosids</taxon>
        <taxon>malvids</taxon>
        <taxon>Malvales</taxon>
        <taxon>Malvaceae</taxon>
        <taxon>Malvoideae</taxon>
        <taxon>Hibiscus</taxon>
    </lineage>
</organism>
<dbReference type="EMBL" id="JBBPBM010000053">
    <property type="protein sequence ID" value="KAK8518107.1"/>
    <property type="molecule type" value="Genomic_DNA"/>
</dbReference>
<feature type="compositionally biased region" description="Polar residues" evidence="1">
    <location>
        <begin position="13"/>
        <end position="24"/>
    </location>
</feature>
<sequence>MVVEKIQHRQPKKSTINQSNPTGVTFTEFRFSPIFAENLENPTHFPHENTTQLSIPAKQGDSSTQQTRTTQKPNGKSTAPSKHSSAVNVRKPLHVTLSDFPMTFWSNRRASNSKVQIPPGEGSKLNKNKHSIVMVPENFDSNTQAISHSPPTHTAPIIITSSRRPPDPTTHGVTLSTNIQQSNENISMLLNEDIRPSEPSLPTGAHDAPMLE</sequence>
<evidence type="ECO:0000256" key="1">
    <source>
        <dbReference type="SAM" id="MobiDB-lite"/>
    </source>
</evidence>
<name>A0ABR2CEZ2_9ROSI</name>
<accession>A0ABR2CEZ2</accession>
<keyword evidence="3" id="KW-1185">Reference proteome</keyword>
<evidence type="ECO:0000313" key="3">
    <source>
        <dbReference type="Proteomes" id="UP001472677"/>
    </source>
</evidence>
<comment type="caution">
    <text evidence="2">The sequence shown here is derived from an EMBL/GenBank/DDBJ whole genome shotgun (WGS) entry which is preliminary data.</text>
</comment>
<feature type="region of interest" description="Disordered" evidence="1">
    <location>
        <begin position="40"/>
        <end position="89"/>
    </location>
</feature>
<gene>
    <name evidence="2" type="ORF">V6N12_017265</name>
</gene>
<reference evidence="2 3" key="1">
    <citation type="journal article" date="2024" name="G3 (Bethesda)">
        <title>Genome assembly of Hibiscus sabdariffa L. provides insights into metabolisms of medicinal natural products.</title>
        <authorList>
            <person name="Kim T."/>
        </authorList>
    </citation>
    <scope>NUCLEOTIDE SEQUENCE [LARGE SCALE GENOMIC DNA]</scope>
    <source>
        <strain evidence="2">TK-2024</strain>
        <tissue evidence="2">Old leaves</tissue>
    </source>
</reference>
<feature type="region of interest" description="Disordered" evidence="1">
    <location>
        <begin position="1"/>
        <end position="24"/>
    </location>
</feature>
<feature type="compositionally biased region" description="Polar residues" evidence="1">
    <location>
        <begin position="48"/>
        <end position="87"/>
    </location>
</feature>
<evidence type="ECO:0000313" key="2">
    <source>
        <dbReference type="EMBL" id="KAK8518107.1"/>
    </source>
</evidence>
<dbReference type="Proteomes" id="UP001472677">
    <property type="component" value="Unassembled WGS sequence"/>
</dbReference>